<evidence type="ECO:0000313" key="1">
    <source>
        <dbReference type="EMBL" id="NJB69619.1"/>
    </source>
</evidence>
<organism evidence="1 2">
    <name type="scientific">Saonia flava</name>
    <dbReference type="NCBI Taxonomy" id="523696"/>
    <lineage>
        <taxon>Bacteria</taxon>
        <taxon>Pseudomonadati</taxon>
        <taxon>Bacteroidota</taxon>
        <taxon>Flavobacteriia</taxon>
        <taxon>Flavobacteriales</taxon>
        <taxon>Flavobacteriaceae</taxon>
        <taxon>Saonia</taxon>
    </lineage>
</organism>
<gene>
    <name evidence="1" type="ORF">GGR42_000081</name>
</gene>
<dbReference type="EMBL" id="JAATJJ010000001">
    <property type="protein sequence ID" value="NJB69619.1"/>
    <property type="molecule type" value="Genomic_DNA"/>
</dbReference>
<sequence>MNKKTGANTLKISRQRSISHTATADVVNSVALCAI</sequence>
<accession>A0A846QYC5</accession>
<proteinExistence type="predicted"/>
<reference evidence="1 2" key="1">
    <citation type="submission" date="2020-03" db="EMBL/GenBank/DDBJ databases">
        <title>Genomic Encyclopedia of Type Strains, Phase IV (KMG-IV): sequencing the most valuable type-strain genomes for metagenomic binning, comparative biology and taxonomic classification.</title>
        <authorList>
            <person name="Goeker M."/>
        </authorList>
    </citation>
    <scope>NUCLEOTIDE SEQUENCE [LARGE SCALE GENOMIC DNA]</scope>
    <source>
        <strain evidence="1 2">DSM 29762</strain>
    </source>
</reference>
<name>A0A846QYC5_9FLAO</name>
<protein>
    <submittedName>
        <fullName evidence="1">Uncharacterized protein</fullName>
    </submittedName>
</protein>
<evidence type="ECO:0000313" key="2">
    <source>
        <dbReference type="Proteomes" id="UP000590442"/>
    </source>
</evidence>
<dbReference type="Proteomes" id="UP000590442">
    <property type="component" value="Unassembled WGS sequence"/>
</dbReference>
<comment type="caution">
    <text evidence="1">The sequence shown here is derived from an EMBL/GenBank/DDBJ whole genome shotgun (WGS) entry which is preliminary data.</text>
</comment>
<dbReference type="AlphaFoldDB" id="A0A846QYC5"/>
<keyword evidence="2" id="KW-1185">Reference proteome</keyword>